<keyword evidence="1" id="KW-0560">Oxidoreductase</keyword>
<gene>
    <name evidence="1" type="primary">lpdA</name>
    <name evidence="1" type="ORF">JFY71_11525</name>
</gene>
<name>A0AC61MQL7_9FIRM</name>
<evidence type="ECO:0000313" key="1">
    <source>
        <dbReference type="EMBL" id="QQK07885.1"/>
    </source>
</evidence>
<proteinExistence type="predicted"/>
<reference evidence="1 2" key="1">
    <citation type="journal article" date="2022" name="Int. J. Syst. Evol. Microbiol.">
        <title>Miniphocaeibacter halophilus sp. nov., an ammonium-tolerant acetate-producing bacterium isolated from a biogas system.</title>
        <authorList>
            <person name="Schnurer A."/>
            <person name="Singh A."/>
            <person name="Bi S."/>
            <person name="Qiao W."/>
            <person name="Westerholm M."/>
        </authorList>
    </citation>
    <scope>NUCLEOTIDE SEQUENCE [LARGE SCALE GENOMIC DNA]</scope>
    <source>
        <strain evidence="1 2">AMB_01</strain>
    </source>
</reference>
<sequence length="466" mass="49823">MPKIVVIGAGPGGYEAAIRAAQLGADVVLIEKGKSGGTCLNIGCIPTKTLWKTAELYEQVKHSSEFGINLENPSINMPSVKERKDYVVNRMNTGVDFLVQSYPNIEYIEGTASFKDDNTVIVKTADGEKEVSGDNFIIATGSAPLIPGFEGSRLDNVITSTELLDLDYLPKSLVIIGTGVIGMEFASIYTSFGTDVTVIGSDLLKAADGEVTKRIQSIFKQKGMKIQKGYRASKIEKTENGLKVVAENKKGKVIEAEGELVLLAIGRVPYTEGLNLEEIGVETNRGGVVVDSNLKTNKPNIYAIGDCIAGNTQLAHIASAQGLNLVEYLMGNTPHIVMDVVPAATFTLPEIAQVGKTEEELKEEGIEYDKSKFLFSGNGKAVSMGETDGFVKILASKDHEKILGVHVFGPHANDIVHLGALAMANDLSVAALNRTIFAHPTLSETFMEAAHGLEGASIHSANVGRK</sequence>
<accession>A0AC61MQL7</accession>
<dbReference type="Proteomes" id="UP000595814">
    <property type="component" value="Chromosome"/>
</dbReference>
<dbReference type="EC" id="1.8.1.4" evidence="1"/>
<protein>
    <submittedName>
        <fullName evidence="1">Dihydrolipoyl dehydrogenase</fullName>
        <ecNumber evidence="1">1.8.1.4</ecNumber>
    </submittedName>
</protein>
<evidence type="ECO:0000313" key="2">
    <source>
        <dbReference type="Proteomes" id="UP000595814"/>
    </source>
</evidence>
<dbReference type="EMBL" id="CP066744">
    <property type="protein sequence ID" value="QQK07885.1"/>
    <property type="molecule type" value="Genomic_DNA"/>
</dbReference>
<organism evidence="1 2">
    <name type="scientific">Miniphocaeibacter halophilus</name>
    <dbReference type="NCBI Taxonomy" id="2931922"/>
    <lineage>
        <taxon>Bacteria</taxon>
        <taxon>Bacillati</taxon>
        <taxon>Bacillota</taxon>
        <taxon>Tissierellia</taxon>
        <taxon>Tissierellales</taxon>
        <taxon>Peptoniphilaceae</taxon>
        <taxon>Miniphocaeibacter</taxon>
    </lineage>
</organism>
<keyword evidence="2" id="KW-1185">Reference proteome</keyword>